<gene>
    <name evidence="1" type="ORF">CALMAC_LOCUS9815</name>
</gene>
<reference evidence="1 2" key="1">
    <citation type="submission" date="2019-01" db="EMBL/GenBank/DDBJ databases">
        <authorList>
            <person name="Sayadi A."/>
        </authorList>
    </citation>
    <scope>NUCLEOTIDE SEQUENCE [LARGE SCALE GENOMIC DNA]</scope>
</reference>
<name>A0A653CK71_CALMS</name>
<dbReference type="EMBL" id="CAACVG010008068">
    <property type="protein sequence ID" value="VEN48321.1"/>
    <property type="molecule type" value="Genomic_DNA"/>
</dbReference>
<sequence>MLLTSVVRVLDRIKILTPETNKYSPLTPDYKRMIGTMGGQRTNCHIIIIFSFVTVVSAMAQLGGEEGARTAPCIYFRGGRQCSSPVFVAVCKIANK</sequence>
<protein>
    <submittedName>
        <fullName evidence="1">Uncharacterized protein</fullName>
    </submittedName>
</protein>
<proteinExistence type="predicted"/>
<dbReference type="Proteomes" id="UP000410492">
    <property type="component" value="Unassembled WGS sequence"/>
</dbReference>
<evidence type="ECO:0000313" key="1">
    <source>
        <dbReference type="EMBL" id="VEN48321.1"/>
    </source>
</evidence>
<keyword evidence="2" id="KW-1185">Reference proteome</keyword>
<accession>A0A653CK71</accession>
<dbReference type="AlphaFoldDB" id="A0A653CK71"/>
<organism evidence="1 2">
    <name type="scientific">Callosobruchus maculatus</name>
    <name type="common">Southern cowpea weevil</name>
    <name type="synonym">Pulse bruchid</name>
    <dbReference type="NCBI Taxonomy" id="64391"/>
    <lineage>
        <taxon>Eukaryota</taxon>
        <taxon>Metazoa</taxon>
        <taxon>Ecdysozoa</taxon>
        <taxon>Arthropoda</taxon>
        <taxon>Hexapoda</taxon>
        <taxon>Insecta</taxon>
        <taxon>Pterygota</taxon>
        <taxon>Neoptera</taxon>
        <taxon>Endopterygota</taxon>
        <taxon>Coleoptera</taxon>
        <taxon>Polyphaga</taxon>
        <taxon>Cucujiformia</taxon>
        <taxon>Chrysomeloidea</taxon>
        <taxon>Chrysomelidae</taxon>
        <taxon>Bruchinae</taxon>
        <taxon>Bruchini</taxon>
        <taxon>Callosobruchus</taxon>
    </lineage>
</organism>
<evidence type="ECO:0000313" key="2">
    <source>
        <dbReference type="Proteomes" id="UP000410492"/>
    </source>
</evidence>